<organism evidence="3 4">
    <name type="scientific">Sinocyclocheilus anshuiensis</name>
    <dbReference type="NCBI Taxonomy" id="1608454"/>
    <lineage>
        <taxon>Eukaryota</taxon>
        <taxon>Metazoa</taxon>
        <taxon>Chordata</taxon>
        <taxon>Craniata</taxon>
        <taxon>Vertebrata</taxon>
        <taxon>Euteleostomi</taxon>
        <taxon>Actinopterygii</taxon>
        <taxon>Neopterygii</taxon>
        <taxon>Teleostei</taxon>
        <taxon>Ostariophysi</taxon>
        <taxon>Cypriniformes</taxon>
        <taxon>Cyprinidae</taxon>
        <taxon>Cyprininae</taxon>
        <taxon>Sinocyclocheilus</taxon>
    </lineage>
</organism>
<dbReference type="InterPro" id="IPR000219">
    <property type="entry name" value="DH_dom"/>
</dbReference>
<feature type="compositionally biased region" description="Acidic residues" evidence="1">
    <location>
        <begin position="979"/>
        <end position="989"/>
    </location>
</feature>
<feature type="compositionally biased region" description="Polar residues" evidence="1">
    <location>
        <begin position="1709"/>
        <end position="1719"/>
    </location>
</feature>
<dbReference type="Gene3D" id="1.20.900.10">
    <property type="entry name" value="Dbl homology (DH) domain"/>
    <property type="match status" value="1"/>
</dbReference>
<evidence type="ECO:0000256" key="1">
    <source>
        <dbReference type="SAM" id="MobiDB-lite"/>
    </source>
</evidence>
<dbReference type="PROSITE" id="PS50010">
    <property type="entry name" value="DH_2"/>
    <property type="match status" value="1"/>
</dbReference>
<evidence type="ECO:0000313" key="3">
    <source>
        <dbReference type="Ensembl" id="ENSSANP00000072328.1"/>
    </source>
</evidence>
<dbReference type="Pfam" id="PF00621">
    <property type="entry name" value="RhoGEF"/>
    <property type="match status" value="1"/>
</dbReference>
<feature type="domain" description="DH" evidence="2">
    <location>
        <begin position="1826"/>
        <end position="2003"/>
    </location>
</feature>
<dbReference type="Pfam" id="PF22697">
    <property type="entry name" value="SOS1_NGEF_PH"/>
    <property type="match status" value="1"/>
</dbReference>
<dbReference type="InterPro" id="IPR055251">
    <property type="entry name" value="SOS1_NGEF_PH"/>
</dbReference>
<dbReference type="SUPFAM" id="SSF48065">
    <property type="entry name" value="DBL homology domain (DH-domain)"/>
    <property type="match status" value="1"/>
</dbReference>
<feature type="region of interest" description="Disordered" evidence="1">
    <location>
        <begin position="1802"/>
        <end position="1823"/>
    </location>
</feature>
<evidence type="ECO:0000313" key="4">
    <source>
        <dbReference type="Proteomes" id="UP000472260"/>
    </source>
</evidence>
<feature type="compositionally biased region" description="Polar residues" evidence="1">
    <location>
        <begin position="1021"/>
        <end position="1032"/>
    </location>
</feature>
<dbReference type="InterPro" id="IPR011993">
    <property type="entry name" value="PH-like_dom_sf"/>
</dbReference>
<feature type="region of interest" description="Disordered" evidence="1">
    <location>
        <begin position="184"/>
        <end position="218"/>
    </location>
</feature>
<dbReference type="SUPFAM" id="SSF50729">
    <property type="entry name" value="PH domain-like"/>
    <property type="match status" value="1"/>
</dbReference>
<feature type="region of interest" description="Disordered" evidence="1">
    <location>
        <begin position="1021"/>
        <end position="1122"/>
    </location>
</feature>
<proteinExistence type="predicted"/>
<evidence type="ECO:0000259" key="2">
    <source>
        <dbReference type="PROSITE" id="PS50010"/>
    </source>
</evidence>
<feature type="compositionally biased region" description="Polar residues" evidence="1">
    <location>
        <begin position="391"/>
        <end position="489"/>
    </location>
</feature>
<dbReference type="SUPFAM" id="SSF52087">
    <property type="entry name" value="CRAL/TRIO domain"/>
    <property type="match status" value="1"/>
</dbReference>
<dbReference type="Proteomes" id="UP000472260">
    <property type="component" value="Unassembled WGS sequence"/>
</dbReference>
<feature type="compositionally biased region" description="Polar residues" evidence="1">
    <location>
        <begin position="1060"/>
        <end position="1075"/>
    </location>
</feature>
<dbReference type="InterPro" id="IPR052231">
    <property type="entry name" value="Rho_GEF_signaling-related"/>
</dbReference>
<dbReference type="CDD" id="cd00170">
    <property type="entry name" value="SEC14"/>
    <property type="match status" value="1"/>
</dbReference>
<feature type="region of interest" description="Disordered" evidence="1">
    <location>
        <begin position="1657"/>
        <end position="1735"/>
    </location>
</feature>
<reference evidence="3" key="1">
    <citation type="submission" date="2025-08" db="UniProtKB">
        <authorList>
            <consortium name="Ensembl"/>
        </authorList>
    </citation>
    <scope>IDENTIFICATION</scope>
</reference>
<dbReference type="Ensembl" id="ENSSANT00000076894.1">
    <property type="protein sequence ID" value="ENSSANP00000072328.1"/>
    <property type="gene ID" value="ENSSANG00000036072.1"/>
</dbReference>
<dbReference type="CDD" id="cd00160">
    <property type="entry name" value="RhoGEF"/>
    <property type="match status" value="1"/>
</dbReference>
<dbReference type="SMART" id="SM00325">
    <property type="entry name" value="RhoGEF"/>
    <property type="match status" value="1"/>
</dbReference>
<feature type="compositionally biased region" description="Basic and acidic residues" evidence="1">
    <location>
        <begin position="189"/>
        <end position="206"/>
    </location>
</feature>
<feature type="region of interest" description="Disordered" evidence="1">
    <location>
        <begin position="1611"/>
        <end position="1641"/>
    </location>
</feature>
<feature type="region of interest" description="Disordered" evidence="1">
    <location>
        <begin position="940"/>
        <end position="993"/>
    </location>
</feature>
<dbReference type="GO" id="GO:0005085">
    <property type="term" value="F:guanyl-nucleotide exchange factor activity"/>
    <property type="evidence" value="ECO:0007669"/>
    <property type="project" value="InterPro"/>
</dbReference>
<feature type="compositionally biased region" description="Low complexity" evidence="1">
    <location>
        <begin position="2262"/>
        <end position="2273"/>
    </location>
</feature>
<dbReference type="InterPro" id="IPR035899">
    <property type="entry name" value="DBL_dom_sf"/>
</dbReference>
<feature type="compositionally biased region" description="Low complexity" evidence="1">
    <location>
        <begin position="1662"/>
        <end position="1675"/>
    </location>
</feature>
<feature type="compositionally biased region" description="Polar residues" evidence="1">
    <location>
        <begin position="940"/>
        <end position="965"/>
    </location>
</feature>
<dbReference type="Gene3D" id="1.20.58.60">
    <property type="match status" value="1"/>
</dbReference>
<feature type="compositionally biased region" description="Low complexity" evidence="1">
    <location>
        <begin position="2222"/>
        <end position="2254"/>
    </location>
</feature>
<keyword evidence="4" id="KW-1185">Reference proteome</keyword>
<feature type="compositionally biased region" description="Basic and acidic residues" evidence="1">
    <location>
        <begin position="1033"/>
        <end position="1054"/>
    </location>
</feature>
<feature type="region of interest" description="Disordered" evidence="1">
    <location>
        <begin position="391"/>
        <end position="565"/>
    </location>
</feature>
<dbReference type="InterPro" id="IPR036865">
    <property type="entry name" value="CRAL-TRIO_dom_sf"/>
</dbReference>
<feature type="region of interest" description="Disordered" evidence="1">
    <location>
        <begin position="882"/>
        <end position="905"/>
    </location>
</feature>
<feature type="compositionally biased region" description="Basic and acidic residues" evidence="1">
    <location>
        <begin position="967"/>
        <end position="978"/>
    </location>
</feature>
<feature type="region of interest" description="Disordered" evidence="1">
    <location>
        <begin position="801"/>
        <end position="851"/>
    </location>
</feature>
<dbReference type="InterPro" id="IPR001251">
    <property type="entry name" value="CRAL-TRIO_dom"/>
</dbReference>
<feature type="compositionally biased region" description="Basic and acidic residues" evidence="1">
    <location>
        <begin position="491"/>
        <end position="500"/>
    </location>
</feature>
<name>A0A671QKF0_9TELE</name>
<dbReference type="PANTHER" id="PTHR45845">
    <property type="entry name" value="RHO GUANINE NUCLEOTIDE EXCHANGE FACTOR-RELATED"/>
    <property type="match status" value="1"/>
</dbReference>
<feature type="region of interest" description="Disordered" evidence="1">
    <location>
        <begin position="2215"/>
        <end position="2273"/>
    </location>
</feature>
<accession>A0A671QKF0</accession>
<feature type="compositionally biased region" description="Polar residues" evidence="1">
    <location>
        <begin position="507"/>
        <end position="565"/>
    </location>
</feature>
<dbReference type="PANTHER" id="PTHR45845:SF4">
    <property type="entry name" value="PLECKSTRIN HOMOLOGY DOMAIN CONTAINING, FAMILY G (WITH RHOGEF DOMAIN) MEMBER 4"/>
    <property type="match status" value="1"/>
</dbReference>
<feature type="compositionally biased region" description="Basic and acidic residues" evidence="1">
    <location>
        <begin position="803"/>
        <end position="815"/>
    </location>
</feature>
<gene>
    <name evidence="3" type="primary">LOC107664380</name>
</gene>
<sequence>MLLTLSALYPPFEATAATVLCQVLDVVETTYRGDGLHYIIDFLVPAKHILQSIQQDACFPYCGFLFRHEGWPLCVHEKVIIQLSSLDWRVLRPSDFYLQVTPSPKSRPRITVKCLAVSGQHVEELDVPELAYTSLFTMDWLDSINRGRSVVRRAALEHCLLSADNDIFRVPWEDIVHPEFISRPPKVTEQAESRGVCKEVANREERDSDIDQEDNPEDIQCRIFIDTSTDQSREMDCQSKGVKLLPALSEIGKDSSGRSSSSTAEDSEGEYVELADISLPRFSPQKGSLTQAISMNYRNLHKPQTAASTQTKAKPEQSLLKNGACSQSMVCAMLIEENLSDTYQPMILTCTAPAEAERPLQQVHGSEHTCAAGTASCDSVSESEFVSQHSDCDSASLSDTSTHNISQTDSKPVNTSQLDNEPVKSTQSEVKPVNTSQLDNELVSTSQPDSKPVSTAQLVSVPVRTSQSDVNPESTSQLDNNLVSTSQLDNEPVKTSHPDAEPVSIGQLDNSLVSTSQPDSRPVSMSQLVNELVKTSQPDVEPVSTSQLDSKLVSTSQPDSKPVSTSLLVREPVTMSQPDHKLVSISQLDSKFVSTFELDNKQESLSQLDSKPVNISQLDNKPIMTSQTDIKTLSSSQLDNNLVNTSQPDNQLFHTAQLGCELVSLSLPDSKPLNTSHLYNMPLSTSQTDNKTVRMEQPDSKVISISQPENEMLSGTLESENSEQVSLANIELVVFDPAAEAEVISESEQVRGDHGLKGSCDLQNSKLLVSEPLAVSVSLQKQTAQTEHSICQIHRHIQTPSEQVHDLSVTKEDHQAFSNSSHDNNESDGDYSFSAEEESGPDSAAPQSKQVALASITTAPEEDLVTLISQVQVRTESCEDRNNKTEVELQTKAAHAEREVAGKSPCKEGEMVEKKIIGMTESKKENDIVAVCRAEEVETAQTGLVDSTPKSDSNVQVQEEGSFSEGTDEKKQTNVEEKGVEEEETEDITVSEQGAIVTSYSENRVQSACNQVLDADADVQNTNGHMHTQDTPTTEREGQKSKEEEERNGGKEERQEDEVTSSVKGSPAGHQQQADMETHYHQQEEQASSQEVDSIVSHLSAKTQGEDPSAVPPPLPPISQKTQPVQSEAHDINPDVLSSGVLCLPGEGTRDKSGHALMTVTTRNTIWLNPNCNSGELVQIMVYFFSTLRKEVSALGLTVLVDARRCSPVPALFKAFNILQEAMPGCIHTVLLLADRDLAPRVEKTTSIPVELLTSLKSLYKHVDIAQLPTEFEGTFPYSHSSWICFRMRLEQLTSHCEDAVNLLQNTISKLESSVLPPTAEEAQILLCKYRELMRTVLEDSRLVRLQLEGGAALSCLRKEETNVSLTEDYRDAIENAGRLYNQVDELVHRLVMLSNKCTRELEFIMEFKTLEEGFREVSQWIEEVGKSRLQTLSELEDSLEQLHHKQTVFRDFYTAAYEHCKSGEALLKRLEKWEDVSSAELQVYEVKVRSFWVHLHDFSQRVEETKDKIDKTVRLYEFFDKAYEWALEGMRHLACISMEECGMSEKCSSVIACLETYRSQHPPIPDAHFQEMKDLAGEMKSEQGLKQWKFAWSKCQETKQMFEKKLEMALRTHRESDSKSAMGDSSRQNSDCRAKPQERSSSISFSCRKAFGGGWGRDRLSSQSSISSTPSSPSGIRMDTRDSVRTPSGSPYSIEHRSTPVRSHRLTRSISTDESLQQPHLEGQACATSPSLTSIEPNRRVLRKTQSFDTASSESVSRYGTCQRTLSEPARRGNTGVFIKGLEVSSMEVIDRPYSPRLPPMHEWSSVDTHRSGTPAPETRNKGSKLCHIVDEMVTTEREYVRSLRYIIDNYFPEMERTDLPQDLRGKRSVIFGNLEKLVDFHSQYFLKELESCCNHPLRVSHCFLRHQDQFSLYALYSKNKPKSDTLLASHGNSFFRHKQLELGDKMDLASYLLKPIQRMSKYALLLKDLIKEVSEVQEQELTYLCASTEMVKFQLRHGNDLLAMDAIRDCDVNLKEQGQLVRQDEFTIWYGRKKCQRHVFLFEDLVLFSKPKRIEGGLDVYIYKHSFKVSTYRTSEAASTAEIKHAWTCDIARILWQQATRNKEVRMQEMVSMGVGNKPFLDIKPSDAAINDRAIDYIMKGRGARTRASIAVSFFDHSNPFKRAAVNAPVSGPPVSGGPSSSTLLGPLNLHMYSSQSLLAGERPLISPCIEEDELEHETSSQPSMSTESSGLSSRCLSGSGSSGSDSGCVSSHLPEALSEEPSSPCDSSCYSTITSPTQEKPCFNSQYISAGEAQVIGPSTIV</sequence>
<protein>
    <submittedName>
        <fullName evidence="3">Rho guanine nucleotide exchange factor 40-like</fullName>
    </submittedName>
</protein>
<reference evidence="3" key="2">
    <citation type="submission" date="2025-09" db="UniProtKB">
        <authorList>
            <consortium name="Ensembl"/>
        </authorList>
    </citation>
    <scope>IDENTIFICATION</scope>
</reference>
<dbReference type="Gene3D" id="2.30.29.30">
    <property type="entry name" value="Pleckstrin-homology domain (PH domain)/Phosphotyrosine-binding domain (PTB)"/>
    <property type="match status" value="1"/>
</dbReference>
<feature type="compositionally biased region" description="Acidic residues" evidence="1">
    <location>
        <begin position="207"/>
        <end position="217"/>
    </location>
</feature>